<dbReference type="SUPFAM" id="SSF55729">
    <property type="entry name" value="Acyl-CoA N-acyltransferases (Nat)"/>
    <property type="match status" value="1"/>
</dbReference>
<evidence type="ECO:0000256" key="2">
    <source>
        <dbReference type="ARBA" id="ARBA00023315"/>
    </source>
</evidence>
<gene>
    <name evidence="4" type="ORF">GCM10025864_30650</name>
</gene>
<dbReference type="InterPro" id="IPR050832">
    <property type="entry name" value="Bact_Acetyltransf"/>
</dbReference>
<evidence type="ECO:0000256" key="1">
    <source>
        <dbReference type="ARBA" id="ARBA00022679"/>
    </source>
</evidence>
<accession>A0ABQ6I4W4</accession>
<dbReference type="Gene3D" id="3.40.630.30">
    <property type="match status" value="1"/>
</dbReference>
<evidence type="ECO:0000313" key="5">
    <source>
        <dbReference type="Proteomes" id="UP001157091"/>
    </source>
</evidence>
<dbReference type="InterPro" id="IPR016181">
    <property type="entry name" value="Acyl_CoA_acyltransferase"/>
</dbReference>
<comment type="caution">
    <text evidence="4">The sequence shown here is derived from an EMBL/GenBank/DDBJ whole genome shotgun (WGS) entry which is preliminary data.</text>
</comment>
<dbReference type="Proteomes" id="UP001157091">
    <property type="component" value="Unassembled WGS sequence"/>
</dbReference>
<reference evidence="5" key="1">
    <citation type="journal article" date="2019" name="Int. J. Syst. Evol. Microbiol.">
        <title>The Global Catalogue of Microorganisms (GCM) 10K type strain sequencing project: providing services to taxonomists for standard genome sequencing and annotation.</title>
        <authorList>
            <consortium name="The Broad Institute Genomics Platform"/>
            <consortium name="The Broad Institute Genome Sequencing Center for Infectious Disease"/>
            <person name="Wu L."/>
            <person name="Ma J."/>
        </authorList>
    </citation>
    <scope>NUCLEOTIDE SEQUENCE [LARGE SCALE GENOMIC DNA]</scope>
    <source>
        <strain evidence="5">NBRC 106348</strain>
    </source>
</reference>
<keyword evidence="1" id="KW-0808">Transferase</keyword>
<evidence type="ECO:0000313" key="4">
    <source>
        <dbReference type="EMBL" id="GMA25306.1"/>
    </source>
</evidence>
<feature type="domain" description="N-acetyltransferase" evidence="3">
    <location>
        <begin position="5"/>
        <end position="191"/>
    </location>
</feature>
<name>A0ABQ6I4W4_9MICO</name>
<dbReference type="PANTHER" id="PTHR43877">
    <property type="entry name" value="AMINOALKYLPHOSPHONATE N-ACETYLTRANSFERASE-RELATED-RELATED"/>
    <property type="match status" value="1"/>
</dbReference>
<dbReference type="InterPro" id="IPR000182">
    <property type="entry name" value="GNAT_dom"/>
</dbReference>
<dbReference type="PROSITE" id="PS51186">
    <property type="entry name" value="GNAT"/>
    <property type="match status" value="1"/>
</dbReference>
<protein>
    <submittedName>
        <fullName evidence="4">N-acetyltransferase</fullName>
    </submittedName>
</protein>
<evidence type="ECO:0000259" key="3">
    <source>
        <dbReference type="PROSITE" id="PS51186"/>
    </source>
</evidence>
<dbReference type="EMBL" id="BSUK01000001">
    <property type="protein sequence ID" value="GMA25306.1"/>
    <property type="molecule type" value="Genomic_DNA"/>
</dbReference>
<keyword evidence="2" id="KW-0012">Acyltransferase</keyword>
<dbReference type="Pfam" id="PF00583">
    <property type="entry name" value="Acetyltransf_1"/>
    <property type="match status" value="1"/>
</dbReference>
<keyword evidence="5" id="KW-1185">Reference proteome</keyword>
<sequence length="195" mass="20386">MPDDLTVRLARPDDVRALVALAAETFPDACPPGLSAEAIAEHVARELDDAHFASWVAGRYGEPAAPAVVLVAEAGDRLVGYALLVRARPADPAQLDGLLGSGYPHAASVELSKIYALASARGTGATATLMTAALEAAAELLDGQAVWLGTNGQNVRAQTFYRKHGFAEVGRRRYVVGGEPQDDVVMARAVGARQA</sequence>
<organism evidence="4 5">
    <name type="scientific">Luteimicrobium album</name>
    <dbReference type="NCBI Taxonomy" id="1054550"/>
    <lineage>
        <taxon>Bacteria</taxon>
        <taxon>Bacillati</taxon>
        <taxon>Actinomycetota</taxon>
        <taxon>Actinomycetes</taxon>
        <taxon>Micrococcales</taxon>
        <taxon>Luteimicrobium</taxon>
    </lineage>
</organism>
<proteinExistence type="predicted"/>